<reference evidence="5 6" key="1">
    <citation type="journal article" date="2018" name="G3 (Bethesda)">
        <title>A High-Quality Reference Genome for the Invasive Mosquitofish Gambusia affinis Using a Chicago Library.</title>
        <authorList>
            <person name="Hoffberg S.L."/>
            <person name="Troendle N.J."/>
            <person name="Glenn T.C."/>
            <person name="Mahmud O."/>
            <person name="Louha S."/>
            <person name="Chalopin D."/>
            <person name="Bennetzen J.L."/>
            <person name="Mauricio R."/>
        </authorList>
    </citation>
    <scope>NUCLEOTIDE SEQUENCE [LARGE SCALE GENOMIC DNA]</scope>
    <source>
        <strain evidence="5">NE01/NJP1002.9</strain>
        <tissue evidence="5">Muscle</tissue>
    </source>
</reference>
<dbReference type="Pfam" id="PF00648">
    <property type="entry name" value="Peptidase_C2"/>
    <property type="match status" value="1"/>
</dbReference>
<comment type="caution">
    <text evidence="5">The sequence shown here is derived from an EMBL/GenBank/DDBJ whole genome shotgun (WGS) entry which is preliminary data.</text>
</comment>
<dbReference type="InterPro" id="IPR054095">
    <property type="entry name" value="Androglobin_V"/>
</dbReference>
<dbReference type="PROSITE" id="PS50096">
    <property type="entry name" value="IQ"/>
    <property type="match status" value="1"/>
</dbReference>
<evidence type="ECO:0000256" key="2">
    <source>
        <dbReference type="SAM" id="MobiDB-lite"/>
    </source>
</evidence>
<feature type="region of interest" description="Disordered" evidence="2">
    <location>
        <begin position="465"/>
        <end position="504"/>
    </location>
</feature>
<dbReference type="PROSITE" id="PS52042">
    <property type="entry name" value="GLOBIN_CP_ADGB"/>
    <property type="match status" value="1"/>
</dbReference>
<dbReference type="InterPro" id="IPR053033">
    <property type="entry name" value="Androglobin-like"/>
</dbReference>
<sequence>MSKQAQIKKRDHATSKTSASERQYETANSSESLEKTKVYIWPEWNDTEVSKEKWDVSKGEGRKSTKTKSNSSFFDDPEGKVFLPSALKVHTWKRPAEFIVDKDVTVVENKMDFDLVSPNNHLFGCELMRWIISEIHIVWMLYTEFTFQHDSWKPWEHIYSMCDVVKGHVPLYNSYGKYVIRLYWMGSWRKMIVDDNMPFDEENNLLLPASTCQSEIWPMLLAKALIKIACTIPVFRVGGEMGDFTFIHSLTGWLPVITPIVPKHSGKIWEFLLDTIPKFTHDETGFGTSTSDSDDQVGGNDYLPQDNRSLVQETEKSTGPLKVAVCASFYPSLQYSIGLVQTATSSERLRFYGLSMLHSHVVLLTRTRSCSLIPPPKAKMVSRWKLIRLRKKIVVTSEPQKENNSLSLRESSHMKILREECSTFALKKSPQIKFIKEEPEPSNEKFIEVTSTFVFRSATVTGSIVPEPETKMSTPRKRSHRPSMLAITESEEADRRESEGVEPSLTGEIKVSPQVTAEDKIKDIDQIAIEPLSFRDSTVKNVKPLLTTWVDVDDFAKCFQSLLVFHKPQMYSHHIQKSQFKSTLLSKDMGSISSSGTSCQYPINRSVEVASAESSSSFYLRIHRSCVCFLAQCSEVRGTYYLFVDSLEPCEILVSLSAFLHWGDTTCSVEKTSFGIHRCAALLVQPQSWTSLQAQLPVLTIKTTFSKAAVLSLAAGRNVFCLHVHATLGYHIHLSSETQFMLGDEETIMPTLGKESVRFTEQAWAIFKALSHVVASFSDEQKLPSLKQNLEKTYFPQSVFSKTGTRKHQKLFNLAVCHMFREAQGRKLTSQEHFALQALTADPSIWAPDIEVSPSTPNTKVPEVWEDREPTDKEIQAVTILQARLKGYLVRAALKASKPGKGKKENLRVSKILSDMWQKIEADAAKYSALLLRYIIDNLEEGEELYSCLEDESSRITFADYSVSFQDTNQSWALVFREIFIVPKEMQLVPIIFSPVPNCCLHVVNNDTGEEIEMIKVVPHVYKPNKLGYTFVAEVVKPGLAVSDSKWRMRLIGLKEPLPKLSREVPVSAFSVKQFQDYYIPSDKNLICRLRKYGQANGNTPLRLKNNYDFLKISFSYSVQVMADAMGTIQFETSDPNVLIHLSVLDKEEEMAGITGRGFVVLPIFFFKANKGQQPETKKGRRQSAEAAVEKSAQPSDAIPDHKYVVQAEMLCKSWHLDETQQDFVHMLQEMKKNEIRVFKPGDIKSPSRVSTSSQNGTKIEAPKASRKSDTDRHRGKTSVSINVSKQESVMYHKITVTEDNEHDLCYLVCVWISAQNLDLTKPNYTLRVATDHTSPESVEVKRDTERVDQIKSMKKAWEMTDPGRFEKVAQINQREISNPVII</sequence>
<dbReference type="PANTHER" id="PTHR46298:SF1">
    <property type="entry name" value="ANDROGLOBIN"/>
    <property type="match status" value="1"/>
</dbReference>
<dbReference type="GO" id="GO:0004198">
    <property type="term" value="F:calcium-dependent cysteine-type endopeptidase activity"/>
    <property type="evidence" value="ECO:0007669"/>
    <property type="project" value="InterPro"/>
</dbReference>
<feature type="compositionally biased region" description="Polar residues" evidence="2">
    <location>
        <begin position="1248"/>
        <end position="1258"/>
    </location>
</feature>
<keyword evidence="6" id="KW-1185">Reference proteome</keyword>
<protein>
    <submittedName>
        <fullName evidence="5">Uncharacterized protein</fullName>
    </submittedName>
</protein>
<dbReference type="CDD" id="cd22307">
    <property type="entry name" value="Adgb_C_mid-like"/>
    <property type="match status" value="1"/>
</dbReference>
<dbReference type="Pfam" id="PF22070">
    <property type="entry name" value="Androglobin_V"/>
    <property type="match status" value="1"/>
</dbReference>
<dbReference type="EMBL" id="NHOQ01001000">
    <property type="protein sequence ID" value="PWA27533.1"/>
    <property type="molecule type" value="Genomic_DNA"/>
</dbReference>
<feature type="region of interest" description="Disordered" evidence="2">
    <location>
        <begin position="1173"/>
        <end position="1195"/>
    </location>
</feature>
<dbReference type="SUPFAM" id="SSF54001">
    <property type="entry name" value="Cysteine proteinases"/>
    <property type="match status" value="1"/>
</dbReference>
<feature type="domain" description="Globin" evidence="4">
    <location>
        <begin position="733"/>
        <end position="938"/>
    </location>
</feature>
<dbReference type="PANTHER" id="PTHR46298">
    <property type="entry name" value="ANDROGLOBIN"/>
    <property type="match status" value="1"/>
</dbReference>
<dbReference type="InterPro" id="IPR057249">
    <property type="entry name" value="Globin_CP_ADGB"/>
</dbReference>
<accession>A0A315VWB3</accession>
<dbReference type="InterPro" id="IPR001300">
    <property type="entry name" value="Peptidase_C2_calpain_cat"/>
</dbReference>
<dbReference type="GO" id="GO:0006508">
    <property type="term" value="P:proteolysis"/>
    <property type="evidence" value="ECO:0007669"/>
    <property type="project" value="InterPro"/>
</dbReference>
<dbReference type="InterPro" id="IPR054094">
    <property type="entry name" value="Androglobin_IV"/>
</dbReference>
<feature type="domain" description="Calpain catalytic" evidence="3">
    <location>
        <begin position="67"/>
        <end position="239"/>
    </location>
</feature>
<evidence type="ECO:0000313" key="5">
    <source>
        <dbReference type="EMBL" id="PWA27533.1"/>
    </source>
</evidence>
<dbReference type="InterPro" id="IPR054093">
    <property type="entry name" value="Androglobin_II"/>
</dbReference>
<dbReference type="PROSITE" id="PS50203">
    <property type="entry name" value="CALPAIN_CAT"/>
    <property type="match status" value="1"/>
</dbReference>
<organism evidence="5 6">
    <name type="scientific">Gambusia affinis</name>
    <name type="common">Western mosquitofish</name>
    <name type="synonym">Heterandria affinis</name>
    <dbReference type="NCBI Taxonomy" id="33528"/>
    <lineage>
        <taxon>Eukaryota</taxon>
        <taxon>Metazoa</taxon>
        <taxon>Chordata</taxon>
        <taxon>Craniata</taxon>
        <taxon>Vertebrata</taxon>
        <taxon>Euteleostomi</taxon>
        <taxon>Actinopterygii</taxon>
        <taxon>Neopterygii</taxon>
        <taxon>Teleostei</taxon>
        <taxon>Neoteleostei</taxon>
        <taxon>Acanthomorphata</taxon>
        <taxon>Ovalentaria</taxon>
        <taxon>Atherinomorphae</taxon>
        <taxon>Cyprinodontiformes</taxon>
        <taxon>Poeciliidae</taxon>
        <taxon>Poeciliinae</taxon>
        <taxon>Gambusia</taxon>
    </lineage>
</organism>
<feature type="region of interest" description="Disordered" evidence="2">
    <location>
        <begin position="50"/>
        <end position="72"/>
    </location>
</feature>
<evidence type="ECO:0000259" key="4">
    <source>
        <dbReference type="PROSITE" id="PS52042"/>
    </source>
</evidence>
<dbReference type="Pfam" id="PF22069">
    <property type="entry name" value="Androglobin_IV"/>
    <property type="match status" value="1"/>
</dbReference>
<gene>
    <name evidence="5" type="ORF">CCH79_00000386</name>
</gene>
<dbReference type="STRING" id="33528.ENSGAFP00000016809"/>
<comment type="caution">
    <text evidence="1">Lacks conserved residue(s) required for the propagation of feature annotation.</text>
</comment>
<evidence type="ECO:0000256" key="1">
    <source>
        <dbReference type="PROSITE-ProRule" id="PRU00239"/>
    </source>
</evidence>
<feature type="region of interest" description="Disordered" evidence="2">
    <location>
        <begin position="1239"/>
        <end position="1279"/>
    </location>
</feature>
<feature type="region of interest" description="Disordered" evidence="2">
    <location>
        <begin position="1"/>
        <end position="32"/>
    </location>
</feature>
<dbReference type="Proteomes" id="UP000250572">
    <property type="component" value="Unassembled WGS sequence"/>
</dbReference>
<feature type="compositionally biased region" description="Basic and acidic residues" evidence="2">
    <location>
        <begin position="1261"/>
        <end position="1273"/>
    </location>
</feature>
<feature type="compositionally biased region" description="Basic residues" evidence="2">
    <location>
        <begin position="1"/>
        <end position="11"/>
    </location>
</feature>
<name>A0A315VWB3_GAMAF</name>
<dbReference type="InterPro" id="IPR038765">
    <property type="entry name" value="Papain-like_cys_pep_sf"/>
</dbReference>
<feature type="region of interest" description="Disordered" evidence="2">
    <location>
        <begin position="284"/>
        <end position="305"/>
    </location>
</feature>
<feature type="compositionally biased region" description="Basic and acidic residues" evidence="2">
    <location>
        <begin position="50"/>
        <end position="63"/>
    </location>
</feature>
<feature type="compositionally biased region" description="Polar residues" evidence="2">
    <location>
        <begin position="15"/>
        <end position="31"/>
    </location>
</feature>
<dbReference type="Pfam" id="PF22068">
    <property type="entry name" value="Androglobin_II"/>
    <property type="match status" value="1"/>
</dbReference>
<proteinExistence type="predicted"/>
<evidence type="ECO:0000313" key="6">
    <source>
        <dbReference type="Proteomes" id="UP000250572"/>
    </source>
</evidence>
<evidence type="ECO:0000259" key="3">
    <source>
        <dbReference type="PROSITE" id="PS50203"/>
    </source>
</evidence>